<sequence>MKRRIQFSSSLWVLALLLIATQQAFTHASPVRTVPPASGADSTKSTGNTFASVEKPVFLKRLVEPEFVVGTSTVAFKTDPLENWLSGDSKFTGLGQLKAPGSATTLLVFGDGLAAGWKDGGLYRQGQQFAFPNLVARQIGLRDFDSPLFDPAHSNGTGFLKLEPGTAAGPRWKEVANDLAILPASNVPELVPYTGEEVENFAAPKLDRAGIGGTLSPSENGWIYDDLGRGFTDDMVFLWRLKPRENRYRYTYLDLMDENLQSRRPAIVLSVFGYDGWMDQNVKSNNVFMSWPHASSESSPLAVTIAKRAKAAGAKGVVFTIPDFRHLPYFNWFTQQKLNQTKAKVTINRRREGILGTETITGDMIFLPTKNTELLFEYAKKGGSFEFTLEDSDVADAREILGGSPDAVNARIKREAQENGLLVVDLAALYEKVHLGGYRTADGYSVSGGVGGNFFSDDGLYPSTLGHAVIANETIKVLNEGFGAQIPLIDVTEFAGYLNK</sequence>
<evidence type="ECO:0000256" key="1">
    <source>
        <dbReference type="SAM" id="SignalP"/>
    </source>
</evidence>
<feature type="chain" id="PRO_5028862007" description="SGNH/GDSL hydrolase family protein" evidence="1">
    <location>
        <begin position="25"/>
        <end position="500"/>
    </location>
</feature>
<accession>A0A7C9BEG0</accession>
<protein>
    <recommendedName>
        <fullName evidence="4">SGNH/GDSL hydrolase family protein</fullName>
    </recommendedName>
</protein>
<evidence type="ECO:0000313" key="2">
    <source>
        <dbReference type="EMBL" id="MPR31914.1"/>
    </source>
</evidence>
<name>A0A7C9BEG0_9BACT</name>
<evidence type="ECO:0008006" key="4">
    <source>
        <dbReference type="Google" id="ProtNLM"/>
    </source>
</evidence>
<feature type="signal peptide" evidence="1">
    <location>
        <begin position="1"/>
        <end position="24"/>
    </location>
</feature>
<reference evidence="2 3" key="1">
    <citation type="submission" date="2019-10" db="EMBL/GenBank/DDBJ databases">
        <title>Draft Genome Sequence of Cytophagaceae sp. SJW1-29.</title>
        <authorList>
            <person name="Choi A."/>
        </authorList>
    </citation>
    <scope>NUCLEOTIDE SEQUENCE [LARGE SCALE GENOMIC DNA]</scope>
    <source>
        <strain evidence="2 3">SJW1-29</strain>
    </source>
</reference>
<proteinExistence type="predicted"/>
<dbReference type="RefSeq" id="WP_152756000.1">
    <property type="nucleotide sequence ID" value="NZ_WHLY01000001.1"/>
</dbReference>
<organism evidence="2 3">
    <name type="scientific">Salmonirosea aquatica</name>
    <dbReference type="NCBI Taxonomy" id="2654236"/>
    <lineage>
        <taxon>Bacteria</taxon>
        <taxon>Pseudomonadati</taxon>
        <taxon>Bacteroidota</taxon>
        <taxon>Cytophagia</taxon>
        <taxon>Cytophagales</taxon>
        <taxon>Spirosomataceae</taxon>
        <taxon>Salmonirosea</taxon>
    </lineage>
</organism>
<dbReference type="InterPro" id="IPR036514">
    <property type="entry name" value="SGNH_hydro_sf"/>
</dbReference>
<dbReference type="Proteomes" id="UP000479293">
    <property type="component" value="Unassembled WGS sequence"/>
</dbReference>
<evidence type="ECO:0000313" key="3">
    <source>
        <dbReference type="Proteomes" id="UP000479293"/>
    </source>
</evidence>
<keyword evidence="1" id="KW-0732">Signal</keyword>
<dbReference type="SUPFAM" id="SSF52266">
    <property type="entry name" value="SGNH hydrolase"/>
    <property type="match status" value="1"/>
</dbReference>
<dbReference type="EMBL" id="WHLY01000001">
    <property type="protein sequence ID" value="MPR31914.1"/>
    <property type="molecule type" value="Genomic_DNA"/>
</dbReference>
<dbReference type="AlphaFoldDB" id="A0A7C9BEG0"/>
<gene>
    <name evidence="2" type="ORF">GBK04_00760</name>
</gene>
<keyword evidence="3" id="KW-1185">Reference proteome</keyword>
<dbReference type="GO" id="GO:0016788">
    <property type="term" value="F:hydrolase activity, acting on ester bonds"/>
    <property type="evidence" value="ECO:0007669"/>
    <property type="project" value="UniProtKB-ARBA"/>
</dbReference>
<comment type="caution">
    <text evidence="2">The sequence shown here is derived from an EMBL/GenBank/DDBJ whole genome shotgun (WGS) entry which is preliminary data.</text>
</comment>
<dbReference type="Gene3D" id="3.40.50.1110">
    <property type="entry name" value="SGNH hydrolase"/>
    <property type="match status" value="1"/>
</dbReference>